<feature type="domain" description="Acyltransferase 3" evidence="3">
    <location>
        <begin position="31"/>
        <end position="365"/>
    </location>
</feature>
<reference evidence="5 7" key="2">
    <citation type="journal article" date="2019" name="BMC Evol. Biol.">
        <title>Comparative genomics of Mycobacterium mucogenicum and Mycobacterium neoaurum clade members emphasizing tRNA and non-coding RNA.</title>
        <authorList>
            <person name="Behra P.R.K."/>
            <person name="Pettersson B.M.F."/>
            <person name="Das S."/>
            <person name="Dasgupta S."/>
            <person name="Kirsebom L.A."/>
        </authorList>
    </citation>
    <scope>NUCLEOTIDE SEQUENCE [LARGE SCALE GENOMIC DNA]</scope>
    <source>
        <strain evidence="5 7">DSM 44124</strain>
    </source>
</reference>
<dbReference type="EMBL" id="CP062008">
    <property type="protein sequence ID" value="QPG69704.1"/>
    <property type="molecule type" value="Genomic_DNA"/>
</dbReference>
<feature type="transmembrane region" description="Helical" evidence="2">
    <location>
        <begin position="231"/>
        <end position="252"/>
    </location>
</feature>
<feature type="transmembrane region" description="Helical" evidence="2">
    <location>
        <begin position="326"/>
        <end position="343"/>
    </location>
</feature>
<dbReference type="Pfam" id="PF19040">
    <property type="entry name" value="SGNH"/>
    <property type="match status" value="1"/>
</dbReference>
<feature type="transmembrane region" description="Helical" evidence="2">
    <location>
        <begin position="170"/>
        <end position="188"/>
    </location>
</feature>
<evidence type="ECO:0000313" key="5">
    <source>
        <dbReference type="EMBL" id="QPG69704.1"/>
    </source>
</evidence>
<evidence type="ECO:0000313" key="6">
    <source>
        <dbReference type="EMBL" id="TLH51166.1"/>
    </source>
</evidence>
<dbReference type="AlphaFoldDB" id="A0A8H2PE95"/>
<dbReference type="InterPro" id="IPR043968">
    <property type="entry name" value="SGNH"/>
</dbReference>
<keyword evidence="2" id="KW-1133">Transmembrane helix</keyword>
<dbReference type="GO" id="GO:0016020">
    <property type="term" value="C:membrane"/>
    <property type="evidence" value="ECO:0007669"/>
    <property type="project" value="TreeGrafter"/>
</dbReference>
<evidence type="ECO:0000259" key="4">
    <source>
        <dbReference type="Pfam" id="PF19040"/>
    </source>
</evidence>
<evidence type="ECO:0000259" key="3">
    <source>
        <dbReference type="Pfam" id="PF01757"/>
    </source>
</evidence>
<dbReference type="EMBL" id="POTL01000001">
    <property type="protein sequence ID" value="TLH51166.1"/>
    <property type="molecule type" value="Genomic_DNA"/>
</dbReference>
<protein>
    <submittedName>
        <fullName evidence="6">Acyltransferase</fullName>
    </submittedName>
</protein>
<keyword evidence="6" id="KW-0012">Acyltransferase</keyword>
<feature type="region of interest" description="Disordered" evidence="1">
    <location>
        <begin position="1"/>
        <end position="27"/>
    </location>
</feature>
<proteinExistence type="predicted"/>
<dbReference type="GO" id="GO:0016747">
    <property type="term" value="F:acyltransferase activity, transferring groups other than amino-acyl groups"/>
    <property type="evidence" value="ECO:0007669"/>
    <property type="project" value="InterPro"/>
</dbReference>
<dbReference type="PANTHER" id="PTHR23028:SF53">
    <property type="entry name" value="ACYL_TRANSF_3 DOMAIN-CONTAINING PROTEIN"/>
    <property type="match status" value="1"/>
</dbReference>
<dbReference type="RefSeq" id="WP_082371116.1">
    <property type="nucleotide sequence ID" value="NZ_ANBS01000071.1"/>
</dbReference>
<feature type="transmembrane region" description="Helical" evidence="2">
    <location>
        <begin position="261"/>
        <end position="281"/>
    </location>
</feature>
<feature type="transmembrane region" description="Helical" evidence="2">
    <location>
        <begin position="97"/>
        <end position="120"/>
    </location>
</feature>
<feature type="compositionally biased region" description="Polar residues" evidence="1">
    <location>
        <begin position="1"/>
        <end position="21"/>
    </location>
</feature>
<dbReference type="KEGG" id="mmuc:C1S78_001280"/>
<feature type="transmembrane region" description="Helical" evidence="2">
    <location>
        <begin position="33"/>
        <end position="50"/>
    </location>
</feature>
<dbReference type="Pfam" id="PF01757">
    <property type="entry name" value="Acyl_transf_3"/>
    <property type="match status" value="1"/>
</dbReference>
<keyword evidence="2" id="KW-0472">Membrane</keyword>
<feature type="transmembrane region" description="Helical" evidence="2">
    <location>
        <begin position="349"/>
        <end position="368"/>
    </location>
</feature>
<evidence type="ECO:0000256" key="1">
    <source>
        <dbReference type="SAM" id="MobiDB-lite"/>
    </source>
</evidence>
<keyword evidence="6" id="KW-0808">Transferase</keyword>
<feature type="domain" description="SGNH" evidence="4">
    <location>
        <begin position="487"/>
        <end position="693"/>
    </location>
</feature>
<organism evidence="6">
    <name type="scientific">Mycolicibacterium mucogenicum DSM 44124</name>
    <dbReference type="NCBI Taxonomy" id="1226753"/>
    <lineage>
        <taxon>Bacteria</taxon>
        <taxon>Bacillati</taxon>
        <taxon>Actinomycetota</taxon>
        <taxon>Actinomycetes</taxon>
        <taxon>Mycobacteriales</taxon>
        <taxon>Mycobacteriaceae</taxon>
        <taxon>Mycolicibacterium</taxon>
    </lineage>
</organism>
<dbReference type="InterPro" id="IPR050879">
    <property type="entry name" value="Acyltransferase_3"/>
</dbReference>
<feature type="transmembrane region" description="Helical" evidence="2">
    <location>
        <begin position="200"/>
        <end position="219"/>
    </location>
</feature>
<feature type="transmembrane region" description="Helical" evidence="2">
    <location>
        <begin position="56"/>
        <end position="76"/>
    </location>
</feature>
<keyword evidence="2" id="KW-0812">Transmembrane</keyword>
<gene>
    <name evidence="5" type="ORF">C1S78_001280</name>
    <name evidence="6" type="ORF">C1S78_01290</name>
</gene>
<evidence type="ECO:0000256" key="2">
    <source>
        <dbReference type="SAM" id="Phobius"/>
    </source>
</evidence>
<reference evidence="5 7" key="3">
    <citation type="journal article" date="2019" name="Sci. Rep.">
        <title>Insight into the biology of Mycobacterium mucogenicum and Mycobacterium neoaurum clade members.</title>
        <authorList>
            <person name="Behra P.R.K."/>
            <person name="Pettersson B.M.F."/>
            <person name="Ramesh M."/>
            <person name="Dasgupta S."/>
            <person name="Kirsebom L.A."/>
        </authorList>
    </citation>
    <scope>NUCLEOTIDE SEQUENCE [LARGE SCALE GENOMIC DNA]</scope>
    <source>
        <strain evidence="5 7">DSM 44124</strain>
    </source>
</reference>
<evidence type="ECO:0000313" key="7">
    <source>
        <dbReference type="Proteomes" id="UP000309231"/>
    </source>
</evidence>
<sequence length="704" mass="76408">MVATDQSLTAGRGGTKQQPARHNQGHGWRRHDLQGMRALAVLVAVLYHVFDWPRGGFVGVEIFFVLSGFFITRLLIRERTTTGKLSFQNFYIRRVKRILPTALLVSVVTVIGSELLFTAIRAKATLVDALYAAVFAANYHFEAIGTDYFEVGQPPSPFQHYWSLSVEEQFYFVWPALLVLIFALTRALRRNGHSWARQAGLFCAMSLVVIASFAWAVYFTKHDPTSAYFSTFSRIWELGTGALVAIAGPWLARLPESIRPALAYLGLGAVVASLFMIDATVPFPAPWGVVPVLGTALVVAAFQGVEVRGMYPLTNPVARYIGDTSYTLYLWHWPVIVLLMTLMPRGVLFDVIALVTAAVLTVVTYHLFENPIRNSDWLTGDGSSKPSRFALTRTGLAVVGVVAVVAVVGSIFAIQYAEKTARTSQADQQLVVASEAPKPQAVDPCFGAAAMVTEGCALRNSAVPLRPTVDEFANDTQGAYACFRLEHQPLKSCVYGYSGDDATRIAIVGDSHAGMLLPALSQYLMANKWELTTYVGWGCEWQIPAVGDCPIDDIQSSLLKRPYDLVITTSARKFGSVAAMQSAWEPVAAAGSRIAVIGDNPEVSEESIACLTRVTTGDDRTGDCGTPAALAFAKSDPLLKAAALVPNTTVIDLTKYYCTSDRCPTVIGDVIVYRDTVGGHLTATYAKTLGAAIVEAINRIMAPH</sequence>
<keyword evidence="7" id="KW-1185">Reference proteome</keyword>
<feature type="transmembrane region" description="Helical" evidence="2">
    <location>
        <begin position="287"/>
        <end position="305"/>
    </location>
</feature>
<feature type="transmembrane region" description="Helical" evidence="2">
    <location>
        <begin position="389"/>
        <end position="414"/>
    </location>
</feature>
<dbReference type="Proteomes" id="UP000309231">
    <property type="component" value="Chromosome"/>
</dbReference>
<dbReference type="PANTHER" id="PTHR23028">
    <property type="entry name" value="ACETYLTRANSFERASE"/>
    <property type="match status" value="1"/>
</dbReference>
<name>A0A8H2PE95_MYCMU</name>
<dbReference type="GeneID" id="76723513"/>
<dbReference type="InterPro" id="IPR002656">
    <property type="entry name" value="Acyl_transf_3_dom"/>
</dbReference>
<dbReference type="GO" id="GO:0009103">
    <property type="term" value="P:lipopolysaccharide biosynthetic process"/>
    <property type="evidence" value="ECO:0007669"/>
    <property type="project" value="TreeGrafter"/>
</dbReference>
<accession>A0A8H2PE95</accession>
<reference evidence="6" key="1">
    <citation type="submission" date="2018-01" db="EMBL/GenBank/DDBJ databases">
        <title>Comparative genomics of Mycobacterium mucogenicum and Mycobacterium neoaurum clade members emphasizing tRNA and non-coding RNA.</title>
        <authorList>
            <person name="Behra P.R.K."/>
            <person name="Pettersson B.M.F."/>
            <person name="Das S."/>
            <person name="Dasgupta S."/>
            <person name="Kirsebom L.A."/>
        </authorList>
    </citation>
    <scope>NUCLEOTIDE SEQUENCE</scope>
    <source>
        <strain evidence="6">DSM 44124</strain>
    </source>
</reference>